<evidence type="ECO:0000259" key="7">
    <source>
        <dbReference type="PROSITE" id="PS50835"/>
    </source>
</evidence>
<dbReference type="AlphaFoldDB" id="A0A8S3Q9K4"/>
<evidence type="ECO:0000313" key="9">
    <source>
        <dbReference type="Proteomes" id="UP000683360"/>
    </source>
</evidence>
<dbReference type="PANTHER" id="PTHR45080:SF8">
    <property type="entry name" value="IG-LIKE DOMAIN-CONTAINING PROTEIN"/>
    <property type="match status" value="1"/>
</dbReference>
<keyword evidence="4" id="KW-0393">Immunoglobulin domain</keyword>
<dbReference type="CDD" id="cd00096">
    <property type="entry name" value="Ig"/>
    <property type="match status" value="1"/>
</dbReference>
<name>A0A8S3Q9K4_MYTED</name>
<dbReference type="InterPro" id="IPR050958">
    <property type="entry name" value="Cell_Adh-Cytoskel_Orgn"/>
</dbReference>
<dbReference type="InterPro" id="IPR036179">
    <property type="entry name" value="Ig-like_dom_sf"/>
</dbReference>
<evidence type="ECO:0000256" key="1">
    <source>
        <dbReference type="ARBA" id="ARBA00022729"/>
    </source>
</evidence>
<dbReference type="InterPro" id="IPR007110">
    <property type="entry name" value="Ig-like_dom"/>
</dbReference>
<evidence type="ECO:0000313" key="8">
    <source>
        <dbReference type="EMBL" id="CAG2193340.1"/>
    </source>
</evidence>
<dbReference type="InterPro" id="IPR013783">
    <property type="entry name" value="Ig-like_fold"/>
</dbReference>
<feature type="domain" description="Ig-like" evidence="7">
    <location>
        <begin position="34"/>
        <end position="104"/>
    </location>
</feature>
<keyword evidence="3" id="KW-1015">Disulfide bond</keyword>
<evidence type="ECO:0000256" key="2">
    <source>
        <dbReference type="ARBA" id="ARBA00022737"/>
    </source>
</evidence>
<dbReference type="Gene3D" id="2.60.40.10">
    <property type="entry name" value="Immunoglobulins"/>
    <property type="match status" value="1"/>
</dbReference>
<reference evidence="8" key="1">
    <citation type="submission" date="2021-03" db="EMBL/GenBank/DDBJ databases">
        <authorList>
            <person name="Bekaert M."/>
        </authorList>
    </citation>
    <scope>NUCLEOTIDE SEQUENCE</scope>
</reference>
<dbReference type="OrthoDB" id="6156543at2759"/>
<evidence type="ECO:0000256" key="4">
    <source>
        <dbReference type="ARBA" id="ARBA00023319"/>
    </source>
</evidence>
<dbReference type="GO" id="GO:0007156">
    <property type="term" value="P:homophilic cell adhesion via plasma membrane adhesion molecules"/>
    <property type="evidence" value="ECO:0007669"/>
    <property type="project" value="TreeGrafter"/>
</dbReference>
<keyword evidence="6" id="KW-0812">Transmembrane</keyword>
<keyword evidence="6" id="KW-1133">Transmembrane helix</keyword>
<feature type="region of interest" description="Disordered" evidence="5">
    <location>
        <begin position="115"/>
        <end position="134"/>
    </location>
</feature>
<dbReference type="PANTHER" id="PTHR45080">
    <property type="entry name" value="CONTACTIN 5"/>
    <property type="match status" value="1"/>
</dbReference>
<keyword evidence="6" id="KW-0472">Membrane</keyword>
<proteinExistence type="predicted"/>
<sequence>MDLKLSDLYLFSLMIVISWTGILSQKHSSPSWKPKSRPAQRDSIVTKNEGNDVKLTCGVNGSPKPDITWYKDGRVFDDTKRPKTKMHRYSLIIRDAQVDDKGDYQYKNYVDTNTPNPDNWYDRTGRIDPNERYDHGIVPEPYNPTSENDQMVPYGENKKDETIDNSDVDFTGKTQAENADQKKSAEKDIDVWTIYIIVGSVAGGVLLIGVVAIVVALCCNRYEDDGYKHTNV</sequence>
<keyword evidence="1" id="KW-0732">Signal</keyword>
<dbReference type="PROSITE" id="PS50835">
    <property type="entry name" value="IG_LIKE"/>
    <property type="match status" value="1"/>
</dbReference>
<keyword evidence="2" id="KW-0677">Repeat</keyword>
<dbReference type="GO" id="GO:0005886">
    <property type="term" value="C:plasma membrane"/>
    <property type="evidence" value="ECO:0007669"/>
    <property type="project" value="TreeGrafter"/>
</dbReference>
<dbReference type="InterPro" id="IPR013098">
    <property type="entry name" value="Ig_I-set"/>
</dbReference>
<dbReference type="SMART" id="SM00408">
    <property type="entry name" value="IGc2"/>
    <property type="match status" value="1"/>
</dbReference>
<keyword evidence="9" id="KW-1185">Reference proteome</keyword>
<protein>
    <recommendedName>
        <fullName evidence="7">Ig-like domain-containing protein</fullName>
    </recommendedName>
</protein>
<dbReference type="EMBL" id="CAJPWZ010000459">
    <property type="protein sequence ID" value="CAG2193340.1"/>
    <property type="molecule type" value="Genomic_DNA"/>
</dbReference>
<dbReference type="Proteomes" id="UP000683360">
    <property type="component" value="Unassembled WGS sequence"/>
</dbReference>
<feature type="transmembrane region" description="Helical" evidence="6">
    <location>
        <begin position="192"/>
        <end position="217"/>
    </location>
</feature>
<gene>
    <name evidence="8" type="ORF">MEDL_8379</name>
</gene>
<evidence type="ECO:0000256" key="5">
    <source>
        <dbReference type="SAM" id="MobiDB-lite"/>
    </source>
</evidence>
<dbReference type="Pfam" id="PF07679">
    <property type="entry name" value="I-set"/>
    <property type="match status" value="1"/>
</dbReference>
<dbReference type="SUPFAM" id="SSF48726">
    <property type="entry name" value="Immunoglobulin"/>
    <property type="match status" value="1"/>
</dbReference>
<dbReference type="InterPro" id="IPR003598">
    <property type="entry name" value="Ig_sub2"/>
</dbReference>
<feature type="compositionally biased region" description="Basic and acidic residues" evidence="5">
    <location>
        <begin position="120"/>
        <end position="134"/>
    </location>
</feature>
<accession>A0A8S3Q9K4</accession>
<evidence type="ECO:0000256" key="3">
    <source>
        <dbReference type="ARBA" id="ARBA00023157"/>
    </source>
</evidence>
<organism evidence="8 9">
    <name type="scientific">Mytilus edulis</name>
    <name type="common">Blue mussel</name>
    <dbReference type="NCBI Taxonomy" id="6550"/>
    <lineage>
        <taxon>Eukaryota</taxon>
        <taxon>Metazoa</taxon>
        <taxon>Spiralia</taxon>
        <taxon>Lophotrochozoa</taxon>
        <taxon>Mollusca</taxon>
        <taxon>Bivalvia</taxon>
        <taxon>Autobranchia</taxon>
        <taxon>Pteriomorphia</taxon>
        <taxon>Mytilida</taxon>
        <taxon>Mytiloidea</taxon>
        <taxon>Mytilidae</taxon>
        <taxon>Mytilinae</taxon>
        <taxon>Mytilus</taxon>
    </lineage>
</organism>
<dbReference type="FunFam" id="2.60.40.10:FF:000031">
    <property type="entry name" value="Myosin-binding protein C, slow type"/>
    <property type="match status" value="1"/>
</dbReference>
<evidence type="ECO:0000256" key="6">
    <source>
        <dbReference type="SAM" id="Phobius"/>
    </source>
</evidence>
<comment type="caution">
    <text evidence="8">The sequence shown here is derived from an EMBL/GenBank/DDBJ whole genome shotgun (WGS) entry which is preliminary data.</text>
</comment>